<sequence length="64" mass="7462">METNPSIKLYRKLREMEVKPIEQPKGGLLSKTMSSTKARKYKPNTDVGMRVARYIQDIKEYKDA</sequence>
<protein>
    <submittedName>
        <fullName evidence="1">Uncharacterized protein</fullName>
    </submittedName>
</protein>
<reference evidence="1" key="1">
    <citation type="submission" date="2016-10" db="EMBL/GenBank/DDBJ databases">
        <authorList>
            <person name="Varghese N."/>
        </authorList>
    </citation>
    <scope>NUCLEOTIDE SEQUENCE</scope>
</reference>
<reference evidence="1" key="2">
    <citation type="journal article" date="2017" name="Nat. Commun.">
        <title>Single-virus genomics reveals hidden cosmopolitan and abundant viruses.</title>
        <authorList>
            <person name="Martinez-Hernandez F."/>
            <person name="Fornas O."/>
            <person name="Lluesma Gomez M."/>
            <person name="Bolduc B."/>
            <person name="de la Cruz Pena M.J."/>
            <person name="Martinez J.M."/>
            <person name="Anton J."/>
            <person name="Gasol J.M."/>
            <person name="Rosselli R."/>
            <person name="Rodriguez-Valera F."/>
            <person name="Sullivan M.B."/>
            <person name="Acinas S.G."/>
            <person name="Martinez-Garcia M."/>
        </authorList>
    </citation>
    <scope>NUCLEOTIDE SEQUENCE</scope>
</reference>
<organism evidence="1">
    <name type="scientific">uncultured virus</name>
    <dbReference type="NCBI Taxonomy" id="340016"/>
    <lineage>
        <taxon>Viruses</taxon>
        <taxon>environmental samples</taxon>
    </lineage>
</organism>
<proteinExistence type="predicted"/>
<dbReference type="EMBL" id="KY052802">
    <property type="protein sequence ID" value="ASE99891.1"/>
    <property type="molecule type" value="Genomic_DNA"/>
</dbReference>
<accession>A0A218MKT8</accession>
<evidence type="ECO:0000313" key="1">
    <source>
        <dbReference type="EMBL" id="ASE99891.1"/>
    </source>
</evidence>
<name>A0A218MKT8_9VIRU</name>